<evidence type="ECO:0000313" key="2">
    <source>
        <dbReference type="Proteomes" id="UP000664218"/>
    </source>
</evidence>
<proteinExistence type="predicted"/>
<sequence length="104" mass="12756">MGKKKKRSKVEREPEIEQDETFYFIAGYTSWGFPYGVTWEQAYEEGLMDEEEKKRWEQAYEEGLMDEEEKKRWEQAYEEGLMDEEEKKRWEKLHAEIADEDIPF</sequence>
<evidence type="ECO:0000313" key="1">
    <source>
        <dbReference type="EMBL" id="MBO1266063.1"/>
    </source>
</evidence>
<dbReference type="RefSeq" id="WP_207600585.1">
    <property type="nucleotide sequence ID" value="NZ_JAFNJU010000011.1"/>
</dbReference>
<protein>
    <submittedName>
        <fullName evidence="1">Uncharacterized protein</fullName>
    </submittedName>
</protein>
<name>A0A939HEX8_9CLOT</name>
<organism evidence="1 2">
    <name type="scientific">Proteiniclasticum aestuarii</name>
    <dbReference type="NCBI Taxonomy" id="2817862"/>
    <lineage>
        <taxon>Bacteria</taxon>
        <taxon>Bacillati</taxon>
        <taxon>Bacillota</taxon>
        <taxon>Clostridia</taxon>
        <taxon>Eubacteriales</taxon>
        <taxon>Clostridiaceae</taxon>
        <taxon>Proteiniclasticum</taxon>
    </lineage>
</organism>
<dbReference type="EMBL" id="JAFNJU010000011">
    <property type="protein sequence ID" value="MBO1266063.1"/>
    <property type="molecule type" value="Genomic_DNA"/>
</dbReference>
<dbReference type="Proteomes" id="UP000664218">
    <property type="component" value="Unassembled WGS sequence"/>
</dbReference>
<accession>A0A939HEX8</accession>
<dbReference type="AlphaFoldDB" id="A0A939HEX8"/>
<keyword evidence="2" id="KW-1185">Reference proteome</keyword>
<reference evidence="1" key="1">
    <citation type="submission" date="2021-03" db="EMBL/GenBank/DDBJ databases">
        <title>Proteiniclasticum marinus sp. nov., isolated from tidal flat sediment.</title>
        <authorList>
            <person name="Namirimu T."/>
            <person name="Yang J.-A."/>
            <person name="Yang S.-H."/>
            <person name="Kim Y.-J."/>
            <person name="Kwon K.K."/>
        </authorList>
    </citation>
    <scope>NUCLEOTIDE SEQUENCE</scope>
    <source>
        <strain evidence="1">SCR006</strain>
    </source>
</reference>
<comment type="caution">
    <text evidence="1">The sequence shown here is derived from an EMBL/GenBank/DDBJ whole genome shotgun (WGS) entry which is preliminary data.</text>
</comment>
<gene>
    <name evidence="1" type="ORF">J3A84_13580</name>
</gene>